<comment type="caution">
    <text evidence="2">The sequence shown here is derived from an EMBL/GenBank/DDBJ whole genome shotgun (WGS) entry which is preliminary data.</text>
</comment>
<gene>
    <name evidence="2" type="ORF">GJ654_10590</name>
</gene>
<protein>
    <recommendedName>
        <fullName evidence="4">Flagellar assembly protein FliH/Type III secretion system HrpE domain-containing protein</fullName>
    </recommendedName>
</protein>
<dbReference type="AlphaFoldDB" id="A0A6N8DLI6"/>
<accession>A0A6N8DLI6</accession>
<dbReference type="OrthoDB" id="7677041at2"/>
<evidence type="ECO:0000313" key="3">
    <source>
        <dbReference type="Proteomes" id="UP000439113"/>
    </source>
</evidence>
<sequence>MKPVPFAEYLARQQSSSVVETAPSLPWPPPRKRTADEQAARVSPLLRRKEPAPDVVADEPRTTAAAASPKLEQSMLKAFEEGREAARREWAEERARLESSRTLEFARERAKWQQEEGQRLVEAHRAAIADFETRCAQAVANILKPFLTQAVIARVTDSLVQNIEVLFSSRRRSLFEISGPQDLLDALKEKFADQQASIAYSLSDGLDVRVRVDDTVIETQLGAWMQALGALPADPEAPAEKPPARRRSRARSQDASQDVTQIAGSAPGE</sequence>
<dbReference type="Proteomes" id="UP000439113">
    <property type="component" value="Unassembled WGS sequence"/>
</dbReference>
<evidence type="ECO:0000256" key="1">
    <source>
        <dbReference type="SAM" id="MobiDB-lite"/>
    </source>
</evidence>
<organism evidence="2 3">
    <name type="scientific">Rhodoblastus acidophilus</name>
    <name type="common">Rhodopseudomonas acidophila</name>
    <dbReference type="NCBI Taxonomy" id="1074"/>
    <lineage>
        <taxon>Bacteria</taxon>
        <taxon>Pseudomonadati</taxon>
        <taxon>Pseudomonadota</taxon>
        <taxon>Alphaproteobacteria</taxon>
        <taxon>Hyphomicrobiales</taxon>
        <taxon>Rhodoblastaceae</taxon>
        <taxon>Rhodoblastus</taxon>
    </lineage>
</organism>
<reference evidence="2 3" key="1">
    <citation type="submission" date="2019-11" db="EMBL/GenBank/DDBJ databases">
        <title>Whole-genome sequence of a Rhodoblastus acidophilus DSM 142.</title>
        <authorList>
            <person name="Kyndt J.A."/>
            <person name="Meyer T.E."/>
        </authorList>
    </citation>
    <scope>NUCLEOTIDE SEQUENCE [LARGE SCALE GENOMIC DNA]</scope>
    <source>
        <strain evidence="2 3">DSM 142</strain>
    </source>
</reference>
<evidence type="ECO:0000313" key="2">
    <source>
        <dbReference type="EMBL" id="MTV31442.1"/>
    </source>
</evidence>
<feature type="region of interest" description="Disordered" evidence="1">
    <location>
        <begin position="231"/>
        <end position="269"/>
    </location>
</feature>
<dbReference type="RefSeq" id="WP_155446130.1">
    <property type="nucleotide sequence ID" value="NZ_JAOQNR010000009.1"/>
</dbReference>
<name>A0A6N8DLI6_RHOAC</name>
<dbReference type="EMBL" id="WNKS01000008">
    <property type="protein sequence ID" value="MTV31442.1"/>
    <property type="molecule type" value="Genomic_DNA"/>
</dbReference>
<proteinExistence type="predicted"/>
<feature type="region of interest" description="Disordered" evidence="1">
    <location>
        <begin position="11"/>
        <end position="65"/>
    </location>
</feature>
<evidence type="ECO:0008006" key="4">
    <source>
        <dbReference type="Google" id="ProtNLM"/>
    </source>
</evidence>